<dbReference type="AlphaFoldDB" id="A0A9P5NVV6"/>
<reference evidence="2" key="1">
    <citation type="submission" date="2020-11" db="EMBL/GenBank/DDBJ databases">
        <authorList>
            <consortium name="DOE Joint Genome Institute"/>
            <person name="Ahrendt S."/>
            <person name="Riley R."/>
            <person name="Andreopoulos W."/>
            <person name="LaButti K."/>
            <person name="Pangilinan J."/>
            <person name="Ruiz-duenas F.J."/>
            <person name="Barrasa J.M."/>
            <person name="Sanchez-Garcia M."/>
            <person name="Camarero S."/>
            <person name="Miyauchi S."/>
            <person name="Serrano A."/>
            <person name="Linde D."/>
            <person name="Babiker R."/>
            <person name="Drula E."/>
            <person name="Ayuso-Fernandez I."/>
            <person name="Pacheco R."/>
            <person name="Padilla G."/>
            <person name="Ferreira P."/>
            <person name="Barriuso J."/>
            <person name="Kellner H."/>
            <person name="Castanera R."/>
            <person name="Alfaro M."/>
            <person name="Ramirez L."/>
            <person name="Pisabarro A.G."/>
            <person name="Kuo A."/>
            <person name="Tritt A."/>
            <person name="Lipzen A."/>
            <person name="He G."/>
            <person name="Yan M."/>
            <person name="Ng V."/>
            <person name="Cullen D."/>
            <person name="Martin F."/>
            <person name="Rosso M.-N."/>
            <person name="Henrissat B."/>
            <person name="Hibbett D."/>
            <person name="Martinez A.T."/>
            <person name="Grigoriev I.V."/>
        </authorList>
    </citation>
    <scope>NUCLEOTIDE SEQUENCE</scope>
    <source>
        <strain evidence="2">AH 44721</strain>
    </source>
</reference>
<feature type="region of interest" description="Disordered" evidence="1">
    <location>
        <begin position="1"/>
        <end position="76"/>
    </location>
</feature>
<feature type="region of interest" description="Disordered" evidence="1">
    <location>
        <begin position="100"/>
        <end position="132"/>
    </location>
</feature>
<proteinExistence type="predicted"/>
<feature type="region of interest" description="Disordered" evidence="1">
    <location>
        <begin position="255"/>
        <end position="276"/>
    </location>
</feature>
<feature type="compositionally biased region" description="Acidic residues" evidence="1">
    <location>
        <begin position="120"/>
        <end position="132"/>
    </location>
</feature>
<sequence length="276" mass="31140">MQASSPLHLPRTPSVSRPFQYRPLNSSPLADSPVKSSSLSARRKAQYKALAPTTPFFSRSSSSSRRTVSMPSCSVEADSQKAFLRDRLKARCIERAVKAREKAIHGKRSLSLNRPSSDDYQMEEDEEEDDEDIMQDELFRRIMADATRKQKHAYRVSYALDVGSSFDPDLEDISSWEHELEDPSPMESMAILSTSATSINDIQVSEHDILTPVDLDDEELEEYAEEYARRAAFADFENIPEDELFAWSDGEELGVTPTLASSPELQHTDYDSMDVS</sequence>
<dbReference type="EMBL" id="JADNYJ010000011">
    <property type="protein sequence ID" value="KAF8908525.1"/>
    <property type="molecule type" value="Genomic_DNA"/>
</dbReference>
<evidence type="ECO:0000256" key="1">
    <source>
        <dbReference type="SAM" id="MobiDB-lite"/>
    </source>
</evidence>
<feature type="compositionally biased region" description="Polar residues" evidence="1">
    <location>
        <begin position="13"/>
        <end position="40"/>
    </location>
</feature>
<dbReference type="Proteomes" id="UP000724874">
    <property type="component" value="Unassembled WGS sequence"/>
</dbReference>
<comment type="caution">
    <text evidence="2">The sequence shown here is derived from an EMBL/GenBank/DDBJ whole genome shotgun (WGS) entry which is preliminary data.</text>
</comment>
<name>A0A9P5NVV6_GYMJU</name>
<evidence type="ECO:0000313" key="2">
    <source>
        <dbReference type="EMBL" id="KAF8908525.1"/>
    </source>
</evidence>
<feature type="compositionally biased region" description="Low complexity" evidence="1">
    <location>
        <begin position="52"/>
        <end position="74"/>
    </location>
</feature>
<protein>
    <submittedName>
        <fullName evidence="2">Uncharacterized protein</fullName>
    </submittedName>
</protein>
<keyword evidence="3" id="KW-1185">Reference proteome</keyword>
<gene>
    <name evidence="2" type="ORF">CPB84DRAFT_1843423</name>
</gene>
<accession>A0A9P5NVV6</accession>
<dbReference type="OrthoDB" id="3268127at2759"/>
<evidence type="ECO:0000313" key="3">
    <source>
        <dbReference type="Proteomes" id="UP000724874"/>
    </source>
</evidence>
<organism evidence="2 3">
    <name type="scientific">Gymnopilus junonius</name>
    <name type="common">Spectacular rustgill mushroom</name>
    <name type="synonym">Gymnopilus spectabilis subsp. junonius</name>
    <dbReference type="NCBI Taxonomy" id="109634"/>
    <lineage>
        <taxon>Eukaryota</taxon>
        <taxon>Fungi</taxon>
        <taxon>Dikarya</taxon>
        <taxon>Basidiomycota</taxon>
        <taxon>Agaricomycotina</taxon>
        <taxon>Agaricomycetes</taxon>
        <taxon>Agaricomycetidae</taxon>
        <taxon>Agaricales</taxon>
        <taxon>Agaricineae</taxon>
        <taxon>Hymenogastraceae</taxon>
        <taxon>Gymnopilus</taxon>
    </lineage>
</organism>